<organism evidence="2 3">
    <name type="scientific">Saponaria officinalis</name>
    <name type="common">Common soapwort</name>
    <name type="synonym">Lychnis saponaria</name>
    <dbReference type="NCBI Taxonomy" id="3572"/>
    <lineage>
        <taxon>Eukaryota</taxon>
        <taxon>Viridiplantae</taxon>
        <taxon>Streptophyta</taxon>
        <taxon>Embryophyta</taxon>
        <taxon>Tracheophyta</taxon>
        <taxon>Spermatophyta</taxon>
        <taxon>Magnoliopsida</taxon>
        <taxon>eudicotyledons</taxon>
        <taxon>Gunneridae</taxon>
        <taxon>Pentapetalae</taxon>
        <taxon>Caryophyllales</taxon>
        <taxon>Caryophyllaceae</taxon>
        <taxon>Caryophylleae</taxon>
        <taxon>Saponaria</taxon>
    </lineage>
</organism>
<feature type="transmembrane region" description="Helical" evidence="1">
    <location>
        <begin position="51"/>
        <end position="70"/>
    </location>
</feature>
<evidence type="ECO:0000313" key="2">
    <source>
        <dbReference type="EMBL" id="KAK9704770.1"/>
    </source>
</evidence>
<evidence type="ECO:0000256" key="1">
    <source>
        <dbReference type="SAM" id="Phobius"/>
    </source>
</evidence>
<keyword evidence="1" id="KW-0812">Transmembrane</keyword>
<dbReference type="EMBL" id="JBDFQZ010000007">
    <property type="protein sequence ID" value="KAK9704770.1"/>
    <property type="molecule type" value="Genomic_DNA"/>
</dbReference>
<name>A0AAW1JMF9_SAPOF</name>
<reference evidence="2" key="1">
    <citation type="submission" date="2024-03" db="EMBL/GenBank/DDBJ databases">
        <title>WGS assembly of Saponaria officinalis var. Norfolk2.</title>
        <authorList>
            <person name="Jenkins J."/>
            <person name="Shu S."/>
            <person name="Grimwood J."/>
            <person name="Barry K."/>
            <person name="Goodstein D."/>
            <person name="Schmutz J."/>
            <person name="Leebens-Mack J."/>
            <person name="Osbourn A."/>
        </authorList>
    </citation>
    <scope>NUCLEOTIDE SEQUENCE [LARGE SCALE GENOMIC DNA]</scope>
    <source>
        <strain evidence="2">JIC</strain>
    </source>
</reference>
<dbReference type="PANTHER" id="PTHR37172:SF3">
    <property type="entry name" value="TRANSMEMBRANE PROTEIN"/>
    <property type="match status" value="1"/>
</dbReference>
<dbReference type="AlphaFoldDB" id="A0AAW1JMF9"/>
<keyword evidence="3" id="KW-1185">Reference proteome</keyword>
<keyword evidence="1" id="KW-0472">Membrane</keyword>
<feature type="transmembrane region" description="Helical" evidence="1">
    <location>
        <begin position="227"/>
        <end position="246"/>
    </location>
</feature>
<dbReference type="PANTHER" id="PTHR37172">
    <property type="entry name" value="TRANSMEMBRANE PROTEIN"/>
    <property type="match status" value="1"/>
</dbReference>
<protein>
    <recommendedName>
        <fullName evidence="4">Transmembrane protein</fullName>
    </recommendedName>
</protein>
<keyword evidence="1" id="KW-1133">Transmembrane helix</keyword>
<evidence type="ECO:0008006" key="4">
    <source>
        <dbReference type="Google" id="ProtNLM"/>
    </source>
</evidence>
<accession>A0AAW1JMF9</accession>
<sequence>MEWKLRQMKEDIRKSVGLLIVQPIHMFSITLLSLLLPLSFLLLARLSTAHYLLSLTSLTPPKTFLFSLFLHTNTNLLHVLVLVVSLAALIHALTGRISLLTELPGPISRPHVHLAWMFLCSLQLCVGLGVEATIEAGVNGPAFGVGRSVISKLVFFMGLHETMIHWCRTIVRPIVNDTVYGHHRQETWPERWALAACYGLLSWWRLRGEVDSLVIVMEVKRDMMIKVGLGDCIGFVLYYLTVAIGMSKIVKGVMWFCMNFFWRRLVDDHLDDDHDLELEDKFDDPSFV</sequence>
<proteinExistence type="predicted"/>
<feature type="transmembrane region" description="Helical" evidence="1">
    <location>
        <begin position="20"/>
        <end position="44"/>
    </location>
</feature>
<gene>
    <name evidence="2" type="ORF">RND81_07G009800</name>
</gene>
<dbReference type="Proteomes" id="UP001443914">
    <property type="component" value="Unassembled WGS sequence"/>
</dbReference>
<feature type="transmembrane region" description="Helical" evidence="1">
    <location>
        <begin position="76"/>
        <end position="93"/>
    </location>
</feature>
<comment type="caution">
    <text evidence="2">The sequence shown here is derived from an EMBL/GenBank/DDBJ whole genome shotgun (WGS) entry which is preliminary data.</text>
</comment>
<evidence type="ECO:0000313" key="3">
    <source>
        <dbReference type="Proteomes" id="UP001443914"/>
    </source>
</evidence>
<feature type="transmembrane region" description="Helical" evidence="1">
    <location>
        <begin position="114"/>
        <end position="134"/>
    </location>
</feature>